<comment type="caution">
    <text evidence="8">The sequence shown here is derived from an EMBL/GenBank/DDBJ whole genome shotgun (WGS) entry which is preliminary data.</text>
</comment>
<dbReference type="GO" id="GO:0004838">
    <property type="term" value="F:L-tyrosine-2-oxoglutarate transaminase activity"/>
    <property type="evidence" value="ECO:0007669"/>
    <property type="project" value="TreeGrafter"/>
</dbReference>
<dbReference type="SUPFAM" id="SSF53383">
    <property type="entry name" value="PLP-dependent transferases"/>
    <property type="match status" value="1"/>
</dbReference>
<accession>A0A3A1YPR5</accession>
<gene>
    <name evidence="8" type="ORF">CKF58_00950</name>
</gene>
<evidence type="ECO:0000313" key="8">
    <source>
        <dbReference type="EMBL" id="RIY40182.1"/>
    </source>
</evidence>
<dbReference type="InterPro" id="IPR015421">
    <property type="entry name" value="PyrdxlP-dep_Trfase_major"/>
</dbReference>
<comment type="subunit">
    <text evidence="3">Homodimer.</text>
</comment>
<dbReference type="GO" id="GO:0005829">
    <property type="term" value="C:cytosol"/>
    <property type="evidence" value="ECO:0007669"/>
    <property type="project" value="TreeGrafter"/>
</dbReference>
<dbReference type="RefSeq" id="WP_119530118.1">
    <property type="nucleotide sequence ID" value="NZ_JBHSSP010000007.1"/>
</dbReference>
<comment type="similarity">
    <text evidence="2">Belongs to the class-I pyridoxal-phosphate-dependent aminotransferase family.</text>
</comment>
<evidence type="ECO:0000256" key="1">
    <source>
        <dbReference type="ARBA" id="ARBA00001933"/>
    </source>
</evidence>
<dbReference type="GO" id="GO:0030170">
    <property type="term" value="F:pyridoxal phosphate binding"/>
    <property type="evidence" value="ECO:0007669"/>
    <property type="project" value="InterPro"/>
</dbReference>
<dbReference type="InterPro" id="IPR015424">
    <property type="entry name" value="PyrdxlP-dep_Trfase"/>
</dbReference>
<evidence type="ECO:0000256" key="6">
    <source>
        <dbReference type="ARBA" id="ARBA00022898"/>
    </source>
</evidence>
<dbReference type="InterPro" id="IPR004839">
    <property type="entry name" value="Aminotransferase_I/II_large"/>
</dbReference>
<dbReference type="Gene3D" id="3.90.1150.10">
    <property type="entry name" value="Aspartate Aminotransferase, domain 1"/>
    <property type="match status" value="1"/>
</dbReference>
<organism evidence="8 9">
    <name type="scientific">Psittacicella hinzii</name>
    <dbReference type="NCBI Taxonomy" id="2028575"/>
    <lineage>
        <taxon>Bacteria</taxon>
        <taxon>Pseudomonadati</taxon>
        <taxon>Pseudomonadota</taxon>
        <taxon>Gammaproteobacteria</taxon>
        <taxon>Pasteurellales</taxon>
        <taxon>Psittacicellaceae</taxon>
        <taxon>Psittacicella</taxon>
    </lineage>
</organism>
<keyword evidence="6" id="KW-0663">Pyridoxal phosphate</keyword>
<comment type="cofactor">
    <cofactor evidence="1">
        <name>pyridoxal 5'-phosphate</name>
        <dbReference type="ChEBI" id="CHEBI:597326"/>
    </cofactor>
</comment>
<dbReference type="NCBIfam" id="NF006719">
    <property type="entry name" value="PRK09257.1"/>
    <property type="match status" value="1"/>
</dbReference>
<dbReference type="GO" id="GO:0042802">
    <property type="term" value="F:identical protein binding"/>
    <property type="evidence" value="ECO:0007669"/>
    <property type="project" value="TreeGrafter"/>
</dbReference>
<dbReference type="PANTHER" id="PTHR11879">
    <property type="entry name" value="ASPARTATE AMINOTRANSFERASE"/>
    <property type="match status" value="1"/>
</dbReference>
<reference evidence="8 9" key="1">
    <citation type="submission" date="2017-08" db="EMBL/GenBank/DDBJ databases">
        <title>Reclassification of Bisgaard taxon 37 and 44.</title>
        <authorList>
            <person name="Christensen H."/>
        </authorList>
    </citation>
    <scope>NUCLEOTIDE SEQUENCE [LARGE SCALE GENOMIC DNA]</scope>
    <source>
        <strain evidence="8 9">111</strain>
    </source>
</reference>
<dbReference type="EMBL" id="NRJG01000017">
    <property type="protein sequence ID" value="RIY40182.1"/>
    <property type="molecule type" value="Genomic_DNA"/>
</dbReference>
<evidence type="ECO:0000256" key="4">
    <source>
        <dbReference type="ARBA" id="ARBA00022576"/>
    </source>
</evidence>
<dbReference type="Proteomes" id="UP000265916">
    <property type="component" value="Unassembled WGS sequence"/>
</dbReference>
<dbReference type="PANTHER" id="PTHR11879:SF37">
    <property type="entry name" value="AROMATIC-AMINO-ACID AMINOTRANSFERASE"/>
    <property type="match status" value="1"/>
</dbReference>
<keyword evidence="9" id="KW-1185">Reference proteome</keyword>
<dbReference type="Pfam" id="PF00155">
    <property type="entry name" value="Aminotran_1_2"/>
    <property type="match status" value="1"/>
</dbReference>
<protein>
    <recommendedName>
        <fullName evidence="7">Aminotransferase class I/classII large domain-containing protein</fullName>
    </recommendedName>
</protein>
<dbReference type="CDD" id="cd00609">
    <property type="entry name" value="AAT_like"/>
    <property type="match status" value="1"/>
</dbReference>
<dbReference type="OrthoDB" id="9766445at2"/>
<evidence type="ECO:0000256" key="2">
    <source>
        <dbReference type="ARBA" id="ARBA00007441"/>
    </source>
</evidence>
<evidence type="ECO:0000313" key="9">
    <source>
        <dbReference type="Proteomes" id="UP000265916"/>
    </source>
</evidence>
<dbReference type="PRINTS" id="PR00799">
    <property type="entry name" value="TRANSAMINASE"/>
</dbReference>
<dbReference type="GO" id="GO:0033585">
    <property type="term" value="P:L-phenylalanine biosynthetic process from chorismate via phenylpyruvate"/>
    <property type="evidence" value="ECO:0007669"/>
    <property type="project" value="TreeGrafter"/>
</dbReference>
<keyword evidence="4" id="KW-0032">Aminotransferase</keyword>
<evidence type="ECO:0000256" key="3">
    <source>
        <dbReference type="ARBA" id="ARBA00011738"/>
    </source>
</evidence>
<dbReference type="InterPro" id="IPR000796">
    <property type="entry name" value="Asp_trans"/>
</dbReference>
<evidence type="ECO:0000259" key="7">
    <source>
        <dbReference type="Pfam" id="PF00155"/>
    </source>
</evidence>
<feature type="domain" description="Aminotransferase class I/classII large" evidence="7">
    <location>
        <begin position="30"/>
        <end position="415"/>
    </location>
</feature>
<sequence length="422" mass="47034">MDFFANLTKAPDDPILHLIQEYKKDPNPSKVDLSVGAYYNAEGKAENLESVNLAQKALAQYYYSLPTENALAPVDLTLSSKVAKDINISYLPSTGYKGFNLAFRDFVFPESLAARKANRIRTVETIAGSGGLRLVGEFLKQHLELETIYISNPTWSNHFAIFETAGLKTAEYRYYNAQQRGIDFAAVLEDLEKLTSKDAVLLQAACHNPTGYDFSPEQWKEVLTKIKEKGAFPVFDFAYQGFGAGLDEDAYSVRLATEIFEQALIISSCSKNFGLYGDRTGAIHILAANEKDLDLVVSNLQFDANNFYVSPGNNGAFIVATILKNPDLYALWVEEVAQIRARIASMRQQLADLMAAQGFDFNFVVQQKGMFSYTGFTSQEVNRLKDEFSIYIVSNGRMNIAGLNEKNIDYVAKAFAKVLADR</sequence>
<keyword evidence="5" id="KW-0808">Transferase</keyword>
<proteinExistence type="inferred from homology"/>
<dbReference type="Gene3D" id="3.40.640.10">
    <property type="entry name" value="Type I PLP-dependent aspartate aminotransferase-like (Major domain)"/>
    <property type="match status" value="1"/>
</dbReference>
<dbReference type="InterPro" id="IPR015422">
    <property type="entry name" value="PyrdxlP-dep_Trfase_small"/>
</dbReference>
<evidence type="ECO:0000256" key="5">
    <source>
        <dbReference type="ARBA" id="ARBA00022679"/>
    </source>
</evidence>
<name>A0A3A1YPR5_9GAMM</name>
<dbReference type="AlphaFoldDB" id="A0A3A1YPR5"/>